<feature type="transmembrane region" description="Helical" evidence="1">
    <location>
        <begin position="85"/>
        <end position="110"/>
    </location>
</feature>
<feature type="transmembrane region" description="Helical" evidence="1">
    <location>
        <begin position="12"/>
        <end position="32"/>
    </location>
</feature>
<protein>
    <submittedName>
        <fullName evidence="3">Nucleoside recognition domain-containing protein</fullName>
    </submittedName>
</protein>
<evidence type="ECO:0000313" key="4">
    <source>
        <dbReference type="Proteomes" id="UP001156102"/>
    </source>
</evidence>
<sequence>MLKRGLLAGLKTTWVLGKVIFPITLLVTILKYTPVLPWLTKVIAPLMGWLGLPGDAAIALVFGFFVNLYAAIGVMLSLTLTVKEVFILAVMLSFAHNLLVESTVATRVGIKTSVVLGVRLGLAFASAVVISLFWKGGGDIAKYTLLPAKGVQPHGWLEIAWQGIHTAVFGILQLAMIVLPLMIVMQVLKEVGFLDVFSRWLAPVTRVLGMKENTATTMTAGLIIGLAYGAGVMIQAVKDDGVSKKDLTLAFIFLVACHAVIEDTLIFAPLGIPVLPLLLIRLVTAFVLTMIVAFVWKRLERKEVHDEDQYHTV</sequence>
<gene>
    <name evidence="3" type="ORF">NK662_19030</name>
</gene>
<feature type="domain" description="Nucleoside transporter/FeoB GTPase Gate" evidence="2">
    <location>
        <begin position="172"/>
        <end position="261"/>
    </location>
</feature>
<dbReference type="Pfam" id="PF07670">
    <property type="entry name" value="Gate"/>
    <property type="match status" value="2"/>
</dbReference>
<name>A0AA42BQT8_9BACI</name>
<keyword evidence="4" id="KW-1185">Reference proteome</keyword>
<feature type="domain" description="Nucleoside transporter/FeoB GTPase Gate" evidence="2">
    <location>
        <begin position="14"/>
        <end position="96"/>
    </location>
</feature>
<feature type="transmembrane region" description="Helical" evidence="1">
    <location>
        <begin position="218"/>
        <end position="237"/>
    </location>
</feature>
<reference evidence="3" key="1">
    <citation type="submission" date="2022-07" db="EMBL/GenBank/DDBJ databases">
        <authorList>
            <person name="Li W.-J."/>
            <person name="Deng Q.-Q."/>
        </authorList>
    </citation>
    <scope>NUCLEOTIDE SEQUENCE</scope>
    <source>
        <strain evidence="3">SYSU M60031</strain>
    </source>
</reference>
<feature type="transmembrane region" description="Helical" evidence="1">
    <location>
        <begin position="116"/>
        <end position="134"/>
    </location>
</feature>
<keyword evidence="1" id="KW-0812">Transmembrane</keyword>
<evidence type="ECO:0000259" key="2">
    <source>
        <dbReference type="Pfam" id="PF07670"/>
    </source>
</evidence>
<evidence type="ECO:0000313" key="3">
    <source>
        <dbReference type="EMBL" id="MCP8970615.1"/>
    </source>
</evidence>
<feature type="transmembrane region" description="Helical" evidence="1">
    <location>
        <begin position="278"/>
        <end position="296"/>
    </location>
</feature>
<proteinExistence type="predicted"/>
<evidence type="ECO:0000256" key="1">
    <source>
        <dbReference type="SAM" id="Phobius"/>
    </source>
</evidence>
<organism evidence="3 4">
    <name type="scientific">Ectobacillus ponti</name>
    <dbReference type="NCBI Taxonomy" id="2961894"/>
    <lineage>
        <taxon>Bacteria</taxon>
        <taxon>Bacillati</taxon>
        <taxon>Bacillota</taxon>
        <taxon>Bacilli</taxon>
        <taxon>Bacillales</taxon>
        <taxon>Bacillaceae</taxon>
        <taxon>Ectobacillus</taxon>
    </lineage>
</organism>
<feature type="transmembrane region" description="Helical" evidence="1">
    <location>
        <begin position="167"/>
        <end position="188"/>
    </location>
</feature>
<feature type="transmembrane region" description="Helical" evidence="1">
    <location>
        <begin position="56"/>
        <end position="78"/>
    </location>
</feature>
<dbReference type="EMBL" id="JANCLT010000013">
    <property type="protein sequence ID" value="MCP8970615.1"/>
    <property type="molecule type" value="Genomic_DNA"/>
</dbReference>
<dbReference type="RefSeq" id="WP_254760620.1">
    <property type="nucleotide sequence ID" value="NZ_JANCLT010000013.1"/>
</dbReference>
<keyword evidence="1" id="KW-1133">Transmembrane helix</keyword>
<dbReference type="Proteomes" id="UP001156102">
    <property type="component" value="Unassembled WGS sequence"/>
</dbReference>
<feature type="transmembrane region" description="Helical" evidence="1">
    <location>
        <begin position="249"/>
        <end position="272"/>
    </location>
</feature>
<dbReference type="AlphaFoldDB" id="A0AA42BQT8"/>
<dbReference type="InterPro" id="IPR011642">
    <property type="entry name" value="Gate_dom"/>
</dbReference>
<accession>A0AA42BQT8</accession>
<comment type="caution">
    <text evidence="3">The sequence shown here is derived from an EMBL/GenBank/DDBJ whole genome shotgun (WGS) entry which is preliminary data.</text>
</comment>
<keyword evidence="1" id="KW-0472">Membrane</keyword>